<sequence length="211" mass="23646">MHRFTALALLTAPIALATGAVIAPIPAAAQQDVLGQVQRHLRSVNTMQADFIETNRAGQSVRGEMFLKRPGRIRFSYEDSVNMVVVSDGRALTFVDYDVRQVQRWPIGDSPLAVLLNPDRDLSTFATVLDTGRNSEVRIRARDPEHPEYGTITITFLRSPSSPGGLMLQGWTVLDSQNNLTTINLANQRFGMAIPNSTFRYRDPRPRNRRR</sequence>
<evidence type="ECO:0000256" key="2">
    <source>
        <dbReference type="SAM" id="SignalP"/>
    </source>
</evidence>
<dbReference type="InterPro" id="IPR004564">
    <property type="entry name" value="OM_lipoprot_carrier_LolA-like"/>
</dbReference>
<keyword evidence="3" id="KW-0449">Lipoprotein</keyword>
<evidence type="ECO:0000313" key="4">
    <source>
        <dbReference type="Proteomes" id="UP000256310"/>
    </source>
</evidence>
<dbReference type="SUPFAM" id="SSF89392">
    <property type="entry name" value="Prokaryotic lipoproteins and lipoprotein localization factors"/>
    <property type="match status" value="1"/>
</dbReference>
<dbReference type="Proteomes" id="UP000256310">
    <property type="component" value="Unassembled WGS sequence"/>
</dbReference>
<dbReference type="CDD" id="cd16325">
    <property type="entry name" value="LolA"/>
    <property type="match status" value="1"/>
</dbReference>
<evidence type="ECO:0000256" key="1">
    <source>
        <dbReference type="ARBA" id="ARBA00022729"/>
    </source>
</evidence>
<dbReference type="InterPro" id="IPR029046">
    <property type="entry name" value="LolA/LolB/LppX"/>
</dbReference>
<organism evidence="3 4">
    <name type="scientific">Parasphingopyxis lamellibrachiae</name>
    <dbReference type="NCBI Taxonomy" id="680125"/>
    <lineage>
        <taxon>Bacteria</taxon>
        <taxon>Pseudomonadati</taxon>
        <taxon>Pseudomonadota</taxon>
        <taxon>Alphaproteobacteria</taxon>
        <taxon>Sphingomonadales</taxon>
        <taxon>Sphingomonadaceae</taxon>
        <taxon>Parasphingopyxis</taxon>
    </lineage>
</organism>
<feature type="chain" id="PRO_5017731676" evidence="2">
    <location>
        <begin position="18"/>
        <end position="211"/>
    </location>
</feature>
<dbReference type="PANTHER" id="PTHR35869">
    <property type="entry name" value="OUTER-MEMBRANE LIPOPROTEIN CARRIER PROTEIN"/>
    <property type="match status" value="1"/>
</dbReference>
<dbReference type="OrthoDB" id="9800501at2"/>
<comment type="caution">
    <text evidence="3">The sequence shown here is derived from an EMBL/GenBank/DDBJ whole genome shotgun (WGS) entry which is preliminary data.</text>
</comment>
<protein>
    <submittedName>
        <fullName evidence="3">Outer membrane lipoprotein-sorting protein</fullName>
    </submittedName>
</protein>
<accession>A0A3D9FH12</accession>
<keyword evidence="1 2" id="KW-0732">Signal</keyword>
<proteinExistence type="predicted"/>
<reference evidence="3 4" key="1">
    <citation type="submission" date="2018-07" db="EMBL/GenBank/DDBJ databases">
        <title>Genomic Encyclopedia of Type Strains, Phase IV (KMG-IV): sequencing the most valuable type-strain genomes for metagenomic binning, comparative biology and taxonomic classification.</title>
        <authorList>
            <person name="Goeker M."/>
        </authorList>
    </citation>
    <scope>NUCLEOTIDE SEQUENCE [LARGE SCALE GENOMIC DNA]</scope>
    <source>
        <strain evidence="3 4">DSM 26725</strain>
    </source>
</reference>
<dbReference type="Gene3D" id="2.50.20.10">
    <property type="entry name" value="Lipoprotein localisation LolA/LolB/LppX"/>
    <property type="match status" value="1"/>
</dbReference>
<dbReference type="EMBL" id="QRDP01000004">
    <property type="protein sequence ID" value="RED17073.1"/>
    <property type="molecule type" value="Genomic_DNA"/>
</dbReference>
<name>A0A3D9FH12_9SPHN</name>
<feature type="signal peptide" evidence="2">
    <location>
        <begin position="1"/>
        <end position="17"/>
    </location>
</feature>
<gene>
    <name evidence="3" type="ORF">DFR46_2108</name>
</gene>
<dbReference type="RefSeq" id="WP_116236393.1">
    <property type="nucleotide sequence ID" value="NZ_QRDP01000004.1"/>
</dbReference>
<dbReference type="PANTHER" id="PTHR35869:SF1">
    <property type="entry name" value="OUTER-MEMBRANE LIPOPROTEIN CARRIER PROTEIN"/>
    <property type="match status" value="1"/>
</dbReference>
<evidence type="ECO:0000313" key="3">
    <source>
        <dbReference type="EMBL" id="RED17073.1"/>
    </source>
</evidence>
<dbReference type="AlphaFoldDB" id="A0A3D9FH12"/>
<dbReference type="Pfam" id="PF03548">
    <property type="entry name" value="LolA"/>
    <property type="match status" value="1"/>
</dbReference>
<keyword evidence="4" id="KW-1185">Reference proteome</keyword>